<feature type="region of interest" description="Disordered" evidence="3">
    <location>
        <begin position="486"/>
        <end position="544"/>
    </location>
</feature>
<feature type="compositionally biased region" description="Basic and acidic residues" evidence="3">
    <location>
        <begin position="495"/>
        <end position="506"/>
    </location>
</feature>
<name>A0AAD5JNA8_9FUNG</name>
<keyword evidence="5" id="KW-0732">Signal</keyword>
<evidence type="ECO:0000256" key="1">
    <source>
        <dbReference type="ARBA" id="ARBA00022441"/>
    </source>
</evidence>
<reference evidence="6" key="2">
    <citation type="submission" date="2023-02" db="EMBL/GenBank/DDBJ databases">
        <authorList>
            <consortium name="DOE Joint Genome Institute"/>
            <person name="Mondo S.J."/>
            <person name="Chang Y."/>
            <person name="Wang Y."/>
            <person name="Ahrendt S."/>
            <person name="Andreopoulos W."/>
            <person name="Barry K."/>
            <person name="Beard J."/>
            <person name="Benny G.L."/>
            <person name="Blankenship S."/>
            <person name="Bonito G."/>
            <person name="Cuomo C."/>
            <person name="Desiro A."/>
            <person name="Gervers K.A."/>
            <person name="Hundley H."/>
            <person name="Kuo A."/>
            <person name="LaButti K."/>
            <person name="Lang B.F."/>
            <person name="Lipzen A."/>
            <person name="O'Donnell K."/>
            <person name="Pangilinan J."/>
            <person name="Reynolds N."/>
            <person name="Sandor L."/>
            <person name="Smith M.W."/>
            <person name="Tsang A."/>
            <person name="Grigoriev I.V."/>
            <person name="Stajich J.E."/>
            <person name="Spatafora J.W."/>
        </authorList>
    </citation>
    <scope>NUCLEOTIDE SEQUENCE</scope>
    <source>
        <strain evidence="6">RSA 2281</strain>
    </source>
</reference>
<keyword evidence="7" id="KW-1185">Reference proteome</keyword>
<dbReference type="AlphaFoldDB" id="A0AAD5JNA8"/>
<feature type="signal peptide" evidence="5">
    <location>
        <begin position="1"/>
        <end position="22"/>
    </location>
</feature>
<evidence type="ECO:0000256" key="5">
    <source>
        <dbReference type="SAM" id="SignalP"/>
    </source>
</evidence>
<protein>
    <recommendedName>
        <fullName evidence="8">Galactose oxidase</fullName>
    </recommendedName>
</protein>
<proteinExistence type="predicted"/>
<dbReference type="PANTHER" id="PTHR46228">
    <property type="entry name" value="KELCH DOMAIN-CONTAINING PROTEIN"/>
    <property type="match status" value="1"/>
</dbReference>
<evidence type="ECO:0000256" key="4">
    <source>
        <dbReference type="SAM" id="Phobius"/>
    </source>
</evidence>
<dbReference type="SUPFAM" id="SSF117281">
    <property type="entry name" value="Kelch motif"/>
    <property type="match status" value="2"/>
</dbReference>
<feature type="transmembrane region" description="Helical" evidence="4">
    <location>
        <begin position="421"/>
        <end position="442"/>
    </location>
</feature>
<keyword evidence="1" id="KW-0880">Kelch repeat</keyword>
<keyword evidence="4" id="KW-0472">Membrane</keyword>
<evidence type="ECO:0000313" key="6">
    <source>
        <dbReference type="EMBL" id="KAI9246255.1"/>
    </source>
</evidence>
<dbReference type="EMBL" id="JAIXMP010000047">
    <property type="protein sequence ID" value="KAI9246255.1"/>
    <property type="molecule type" value="Genomic_DNA"/>
</dbReference>
<evidence type="ECO:0000313" key="7">
    <source>
        <dbReference type="Proteomes" id="UP001209540"/>
    </source>
</evidence>
<keyword evidence="4" id="KW-0812">Transmembrane</keyword>
<keyword evidence="2" id="KW-0677">Repeat</keyword>
<dbReference type="Gene3D" id="2.120.10.80">
    <property type="entry name" value="Kelch-type beta propeller"/>
    <property type="match status" value="2"/>
</dbReference>
<keyword evidence="4" id="KW-1133">Transmembrane helix</keyword>
<reference evidence="6" key="1">
    <citation type="journal article" date="2022" name="IScience">
        <title>Evolution of zygomycete secretomes and the origins of terrestrial fungal ecologies.</title>
        <authorList>
            <person name="Chang Y."/>
            <person name="Wang Y."/>
            <person name="Mondo S."/>
            <person name="Ahrendt S."/>
            <person name="Andreopoulos W."/>
            <person name="Barry K."/>
            <person name="Beard J."/>
            <person name="Benny G.L."/>
            <person name="Blankenship S."/>
            <person name="Bonito G."/>
            <person name="Cuomo C."/>
            <person name="Desiro A."/>
            <person name="Gervers K.A."/>
            <person name="Hundley H."/>
            <person name="Kuo A."/>
            <person name="LaButti K."/>
            <person name="Lang B.F."/>
            <person name="Lipzen A."/>
            <person name="O'Donnell K."/>
            <person name="Pangilinan J."/>
            <person name="Reynolds N."/>
            <person name="Sandor L."/>
            <person name="Smith M.E."/>
            <person name="Tsang A."/>
            <person name="Grigoriev I.V."/>
            <person name="Stajich J.E."/>
            <person name="Spatafora J.W."/>
        </authorList>
    </citation>
    <scope>NUCLEOTIDE SEQUENCE</scope>
    <source>
        <strain evidence="6">RSA 2281</strain>
    </source>
</reference>
<dbReference type="Pfam" id="PF24681">
    <property type="entry name" value="Kelch_KLHDC2_KLHL20_DRC7"/>
    <property type="match status" value="2"/>
</dbReference>
<evidence type="ECO:0000256" key="3">
    <source>
        <dbReference type="SAM" id="MobiDB-lite"/>
    </source>
</evidence>
<feature type="compositionally biased region" description="Basic and acidic residues" evidence="3">
    <location>
        <begin position="518"/>
        <end position="544"/>
    </location>
</feature>
<accession>A0AAD5JNA8</accession>
<comment type="caution">
    <text evidence="6">The sequence shown here is derived from an EMBL/GenBank/DDBJ whole genome shotgun (WGS) entry which is preliminary data.</text>
</comment>
<evidence type="ECO:0008006" key="8">
    <source>
        <dbReference type="Google" id="ProtNLM"/>
    </source>
</evidence>
<organism evidence="6 7">
    <name type="scientific">Phascolomyces articulosus</name>
    <dbReference type="NCBI Taxonomy" id="60185"/>
    <lineage>
        <taxon>Eukaryota</taxon>
        <taxon>Fungi</taxon>
        <taxon>Fungi incertae sedis</taxon>
        <taxon>Mucoromycota</taxon>
        <taxon>Mucoromycotina</taxon>
        <taxon>Mucoromycetes</taxon>
        <taxon>Mucorales</taxon>
        <taxon>Lichtheimiaceae</taxon>
        <taxon>Phascolomyces</taxon>
    </lineage>
</organism>
<feature type="chain" id="PRO_5042147991" description="Galactose oxidase" evidence="5">
    <location>
        <begin position="23"/>
        <end position="559"/>
    </location>
</feature>
<dbReference type="PANTHER" id="PTHR46228:SF2">
    <property type="entry name" value="KELCH REPEAT PROTEIN (AFU_ORTHOLOGUE AFUA_4G14350)"/>
    <property type="match status" value="1"/>
</dbReference>
<dbReference type="InterPro" id="IPR015915">
    <property type="entry name" value="Kelch-typ_b-propeller"/>
</dbReference>
<gene>
    <name evidence="6" type="ORF">BDA99DRAFT_543349</name>
</gene>
<dbReference type="Proteomes" id="UP001209540">
    <property type="component" value="Unassembled WGS sequence"/>
</dbReference>
<evidence type="ECO:0000256" key="2">
    <source>
        <dbReference type="ARBA" id="ARBA00022737"/>
    </source>
</evidence>
<sequence>MTRLWRKSLFLVSTLLPFTIFAQDNTCNFGAEGRTGFTPVLLNDHIYLTGGSETNLDIFALDLSQGLQADCPQWSLPSNVSTNSQYMPFIYGVAFPGTDGKTIYMQSGDHGSELMDKMVQYDGSTGWHSSMISGVTPTPRAAMTATLNSTGFALYYGGRAPTGVTGNGQSYVRFNDFYTFDTNTATFSWPSITYGWGKAPPRFSHSAVVIQDKLFIFGGTVYVDETTRIYADFQSVLVFDPKENKAVSMATIGDIPPSRLMFSATAAPDGKSIVVYGGLNTSSTDHFDSSSDVFVLDTCKLEWSKPDVGGDAPAPRAGHGAVTYGNYMVLLYGYTDVTDVFNTKIPTWTNAIDILDMNSWKWVRSMSHSDNPTEKKDPGCSYSFPKFPEDTSLTEGDHPLPYDPTVVSNPNKPSNSSRNKGLAIGFAILGLLLVCVAAFWYFRRQRRKARAMNPRWLPGAITSHKGGANNDYPLFVYNNMDDKSMGNNGGGFNNHQDEKKPPRLSDELFDGTRTYTANDHDQWERSLDQDPERPEDGRAMSRHMDVWERMRNLHDKRNP</sequence>